<dbReference type="HAMAP" id="MF_02087">
    <property type="entry name" value="PLP_homeostasis"/>
    <property type="match status" value="1"/>
</dbReference>
<evidence type="ECO:0000256" key="2">
    <source>
        <dbReference type="HAMAP-Rule" id="MF_02087"/>
    </source>
</evidence>
<dbReference type="Gene3D" id="3.20.20.10">
    <property type="entry name" value="Alanine racemase"/>
    <property type="match status" value="1"/>
</dbReference>
<evidence type="ECO:0000313" key="5">
    <source>
        <dbReference type="EMBL" id="BDU68871.1"/>
    </source>
</evidence>
<dbReference type="Proteomes" id="UP001242010">
    <property type="component" value="Chromosome"/>
</dbReference>
<proteinExistence type="inferred from homology"/>
<dbReference type="PANTHER" id="PTHR10146:SF14">
    <property type="entry name" value="PYRIDOXAL PHOSPHATE HOMEOSTASIS PROTEIN"/>
    <property type="match status" value="1"/>
</dbReference>
<comment type="function">
    <text evidence="2">Pyridoxal 5'-phosphate (PLP)-binding protein, which is involved in PLP homeostasis.</text>
</comment>
<dbReference type="PIRSF" id="PIRSF004848">
    <property type="entry name" value="YBL036c_PLPDEIII"/>
    <property type="match status" value="1"/>
</dbReference>
<dbReference type="PANTHER" id="PTHR10146">
    <property type="entry name" value="PROLINE SYNTHETASE CO-TRANSCRIBED BACTERIAL HOMOLOG PROTEIN"/>
    <property type="match status" value="1"/>
</dbReference>
<dbReference type="SUPFAM" id="SSF51419">
    <property type="entry name" value="PLP-binding barrel"/>
    <property type="match status" value="1"/>
</dbReference>
<dbReference type="InterPro" id="IPR029066">
    <property type="entry name" value="PLP-binding_barrel"/>
</dbReference>
<evidence type="ECO:0000259" key="4">
    <source>
        <dbReference type="Pfam" id="PF01168"/>
    </source>
</evidence>
<evidence type="ECO:0000256" key="1">
    <source>
        <dbReference type="ARBA" id="ARBA00022898"/>
    </source>
</evidence>
<reference evidence="6" key="1">
    <citation type="journal article" date="2023" name="Int. J. Syst. Evol. Microbiol.">
        <title>Mesoterricola silvestris gen. nov., sp. nov., Mesoterricola sediminis sp. nov., Geothrix oryzae sp. nov., Geothrix edaphica sp. nov., Geothrix rubra sp. nov., and Geothrix limicola sp. nov., six novel members of Acidobacteriota isolated from soils.</title>
        <authorList>
            <person name="Itoh H."/>
            <person name="Sugisawa Y."/>
            <person name="Mise K."/>
            <person name="Xu Z."/>
            <person name="Kuniyasu M."/>
            <person name="Ushijima N."/>
            <person name="Kawano K."/>
            <person name="Kobayashi E."/>
            <person name="Shiratori Y."/>
            <person name="Masuda Y."/>
            <person name="Senoo K."/>
        </authorList>
    </citation>
    <scope>NUCLEOTIDE SEQUENCE [LARGE SCALE GENOMIC DNA]</scope>
    <source>
        <strain evidence="6">Red222</strain>
    </source>
</reference>
<keyword evidence="6" id="KW-1185">Reference proteome</keyword>
<feature type="domain" description="Alanine racemase N-terminal" evidence="4">
    <location>
        <begin position="10"/>
        <end position="218"/>
    </location>
</feature>
<feature type="modified residue" description="N6-(pyridoxal phosphate)lysine" evidence="2">
    <location>
        <position position="35"/>
    </location>
</feature>
<protein>
    <recommendedName>
        <fullName evidence="2">Pyridoxal phosphate homeostasis protein</fullName>
        <shortName evidence="2">PLP homeostasis protein</shortName>
    </recommendedName>
</protein>
<evidence type="ECO:0000313" key="6">
    <source>
        <dbReference type="Proteomes" id="UP001242010"/>
    </source>
</evidence>
<dbReference type="InterPro" id="IPR011078">
    <property type="entry name" value="PyrdxlP_homeostasis"/>
</dbReference>
<dbReference type="NCBIfam" id="TIGR00044">
    <property type="entry name" value="YggS family pyridoxal phosphate-dependent enzyme"/>
    <property type="match status" value="1"/>
</dbReference>
<dbReference type="CDD" id="cd00635">
    <property type="entry name" value="PLPDE_III_YBL036c_like"/>
    <property type="match status" value="1"/>
</dbReference>
<sequence>MSLAERIEGLRARIRRACEAAGRDPGSVELLPVSKKQPLALIQEAAALGFGRFGENYVQEGADKAAAAPNLAFILLGPLQRNKAKPALQHFAEIQSLDRPELAERLRHLAEELTVVRPVWIQVDLWGEATKLGGCAETDLPELLAALGGDPRLPLRGLMAIPPPDDEAAFTQLAGLRERLQQELGLALRLSMGMSADLEAAVKAGSDQIRIGTAFFGERRY</sequence>
<evidence type="ECO:0000256" key="3">
    <source>
        <dbReference type="RuleBase" id="RU004514"/>
    </source>
</evidence>
<organism evidence="5 6">
    <name type="scientific">Geothrix oryzae</name>
    <dbReference type="NCBI Taxonomy" id="2927975"/>
    <lineage>
        <taxon>Bacteria</taxon>
        <taxon>Pseudomonadati</taxon>
        <taxon>Acidobacteriota</taxon>
        <taxon>Holophagae</taxon>
        <taxon>Holophagales</taxon>
        <taxon>Holophagaceae</taxon>
        <taxon>Geothrix</taxon>
    </lineage>
</organism>
<gene>
    <name evidence="5" type="ORF">GETHOR_09720</name>
</gene>
<dbReference type="Pfam" id="PF01168">
    <property type="entry name" value="Ala_racemase_N"/>
    <property type="match status" value="1"/>
</dbReference>
<dbReference type="InterPro" id="IPR001608">
    <property type="entry name" value="Ala_racemase_N"/>
</dbReference>
<comment type="similarity">
    <text evidence="2 3">Belongs to the pyridoxal phosphate-binding protein YggS/PROSC family.</text>
</comment>
<dbReference type="RefSeq" id="WP_286355507.1">
    <property type="nucleotide sequence ID" value="NZ_AP027079.1"/>
</dbReference>
<keyword evidence="1 2" id="KW-0663">Pyridoxal phosphate</keyword>
<dbReference type="EMBL" id="AP027079">
    <property type="protein sequence ID" value="BDU68871.1"/>
    <property type="molecule type" value="Genomic_DNA"/>
</dbReference>
<accession>A0ABN6UVN9</accession>
<name>A0ABN6UVN9_9BACT</name>